<dbReference type="EMBL" id="DSOL01000171">
    <property type="protein sequence ID" value="HEN28205.1"/>
    <property type="molecule type" value="Genomic_DNA"/>
</dbReference>
<dbReference type="SUPFAM" id="SSF51735">
    <property type="entry name" value="NAD(P)-binding Rossmann-fold domains"/>
    <property type="match status" value="1"/>
</dbReference>
<protein>
    <recommendedName>
        <fullName evidence="4 7">GDP-mannose 4,6-dehydratase</fullName>
        <ecNumber evidence="4 7">4.2.1.47</ecNumber>
    </recommendedName>
    <alternativeName>
        <fullName evidence="7">GDP-D-mannose dehydratase</fullName>
    </alternativeName>
</protein>
<evidence type="ECO:0000256" key="7">
    <source>
        <dbReference type="HAMAP-Rule" id="MF_00955"/>
    </source>
</evidence>
<dbReference type="NCBIfam" id="TIGR01472">
    <property type="entry name" value="gmd"/>
    <property type="match status" value="1"/>
</dbReference>
<name>A0A7C2K532_UNCW3</name>
<evidence type="ECO:0000256" key="4">
    <source>
        <dbReference type="ARBA" id="ARBA00011989"/>
    </source>
</evidence>
<dbReference type="Pfam" id="PF16363">
    <property type="entry name" value="GDP_Man_Dehyd"/>
    <property type="match status" value="1"/>
</dbReference>
<dbReference type="FunFam" id="3.40.50.720:FF:000924">
    <property type="entry name" value="GDP-mannose 4,6 dehydratase"/>
    <property type="match status" value="1"/>
</dbReference>
<comment type="caution">
    <text evidence="9">The sequence shown here is derived from an EMBL/GenBank/DDBJ whole genome shotgun (WGS) entry which is preliminary data.</text>
</comment>
<evidence type="ECO:0000259" key="8">
    <source>
        <dbReference type="Pfam" id="PF16363"/>
    </source>
</evidence>
<gene>
    <name evidence="7 9" type="primary">gmd</name>
    <name evidence="9" type="ORF">ENQ77_06080</name>
</gene>
<keyword evidence="7" id="KW-0521">NADP</keyword>
<dbReference type="InterPro" id="IPR006368">
    <property type="entry name" value="GDP_Man_deHydtase"/>
</dbReference>
<dbReference type="HAMAP" id="MF_00955">
    <property type="entry name" value="GDP_Man_dehydratase"/>
    <property type="match status" value="1"/>
</dbReference>
<dbReference type="GO" id="GO:0042351">
    <property type="term" value="P:'de novo' GDP-L-fucose biosynthetic process"/>
    <property type="evidence" value="ECO:0007669"/>
    <property type="project" value="TreeGrafter"/>
</dbReference>
<evidence type="ECO:0000256" key="6">
    <source>
        <dbReference type="ARBA" id="ARBA00059383"/>
    </source>
</evidence>
<comment type="caution">
    <text evidence="7">Lacks conserved residue(s) required for the propagation of feature annotation.</text>
</comment>
<comment type="cofactor">
    <cofactor evidence="2 7">
        <name>NADP(+)</name>
        <dbReference type="ChEBI" id="CHEBI:58349"/>
    </cofactor>
</comment>
<evidence type="ECO:0000256" key="2">
    <source>
        <dbReference type="ARBA" id="ARBA00001937"/>
    </source>
</evidence>
<evidence type="ECO:0000256" key="5">
    <source>
        <dbReference type="ARBA" id="ARBA00023239"/>
    </source>
</evidence>
<reference evidence="9" key="1">
    <citation type="journal article" date="2020" name="mSystems">
        <title>Genome- and Community-Level Interaction Insights into Carbon Utilization and Element Cycling Functions of Hydrothermarchaeota in Hydrothermal Sediment.</title>
        <authorList>
            <person name="Zhou Z."/>
            <person name="Liu Y."/>
            <person name="Xu W."/>
            <person name="Pan J."/>
            <person name="Luo Z.H."/>
            <person name="Li M."/>
        </authorList>
    </citation>
    <scope>NUCLEOTIDE SEQUENCE [LARGE SCALE GENOMIC DNA]</scope>
    <source>
        <strain evidence="9">SpSt-34</strain>
    </source>
</reference>
<accession>A0A7C2K532</accession>
<evidence type="ECO:0000256" key="1">
    <source>
        <dbReference type="ARBA" id="ARBA00000188"/>
    </source>
</evidence>
<dbReference type="Gene3D" id="3.40.50.720">
    <property type="entry name" value="NAD(P)-binding Rossmann-like Domain"/>
    <property type="match status" value="1"/>
</dbReference>
<comment type="similarity">
    <text evidence="3 7">Belongs to the NAD(P)-dependent epimerase/dehydratase family. GDP-mannose 4,6-dehydratase subfamily.</text>
</comment>
<dbReference type="InterPro" id="IPR036291">
    <property type="entry name" value="NAD(P)-bd_dom_sf"/>
</dbReference>
<dbReference type="AlphaFoldDB" id="A0A7C2K532"/>
<dbReference type="GO" id="GO:0070401">
    <property type="term" value="F:NADP+ binding"/>
    <property type="evidence" value="ECO:0007669"/>
    <property type="project" value="UniProtKB-UniRule"/>
</dbReference>
<dbReference type="Gene3D" id="3.90.25.10">
    <property type="entry name" value="UDP-galactose 4-epimerase, domain 1"/>
    <property type="match status" value="1"/>
</dbReference>
<sequence length="342" mass="39412">MRKKALITGIRGQDGAYLSRFLLERGYEVYGADRRSGDSSLWRLRELGIEEHVKLIYMDLLELTNIARVIREIQPDEVYNLAAQSFVQVSFEQPILTAEINAIGVLRILEALREYKPDAKFYQASTSELYGKVQEIPQRETTPFYPRSPYGVSKLFGHWITVNYRESFGMFACCGILFNHESPLRGLEFVTRKITHSLARIRYGLQEKLVLGNLEAKRDWGYAPEYVEAMWLMLQQETADDYVIATGETHSVREFVEKAAEIAGFELVWEGEGAETKGVDSKTGKVIVEVSPKFYRPAEVDVLVGDYSKAREKLGWSPRTKFEDLVRIMMERDLERVLKDRR</sequence>
<dbReference type="EC" id="4.2.1.47" evidence="4 7"/>
<dbReference type="PANTHER" id="PTHR43715">
    <property type="entry name" value="GDP-MANNOSE 4,6-DEHYDRATASE"/>
    <property type="match status" value="1"/>
</dbReference>
<dbReference type="PANTHER" id="PTHR43715:SF1">
    <property type="entry name" value="GDP-MANNOSE 4,6 DEHYDRATASE"/>
    <property type="match status" value="1"/>
</dbReference>
<organism evidence="9">
    <name type="scientific">candidate division WOR-3 bacterium</name>
    <dbReference type="NCBI Taxonomy" id="2052148"/>
    <lineage>
        <taxon>Bacteria</taxon>
        <taxon>Bacteria division WOR-3</taxon>
    </lineage>
</organism>
<dbReference type="InterPro" id="IPR016040">
    <property type="entry name" value="NAD(P)-bd_dom"/>
</dbReference>
<evidence type="ECO:0000256" key="3">
    <source>
        <dbReference type="ARBA" id="ARBA00009263"/>
    </source>
</evidence>
<comment type="function">
    <text evidence="6 7">Catalyzes the conversion of GDP-D-mannose to GDP-4-dehydro-6-deoxy-D-mannose.</text>
</comment>
<evidence type="ECO:0000313" key="9">
    <source>
        <dbReference type="EMBL" id="HEN28205.1"/>
    </source>
</evidence>
<feature type="domain" description="NAD(P)-binding" evidence="8">
    <location>
        <begin position="6"/>
        <end position="329"/>
    </location>
</feature>
<dbReference type="GO" id="GO:0008446">
    <property type="term" value="F:GDP-mannose 4,6-dehydratase activity"/>
    <property type="evidence" value="ECO:0007669"/>
    <property type="project" value="UniProtKB-UniRule"/>
</dbReference>
<keyword evidence="5 7" id="KW-0456">Lyase</keyword>
<dbReference type="CDD" id="cd05260">
    <property type="entry name" value="GDP_MD_SDR_e"/>
    <property type="match status" value="1"/>
</dbReference>
<comment type="catalytic activity">
    <reaction evidence="1 7">
        <text>GDP-alpha-D-mannose = GDP-4-dehydro-alpha-D-rhamnose + H2O</text>
        <dbReference type="Rhea" id="RHEA:23820"/>
        <dbReference type="ChEBI" id="CHEBI:15377"/>
        <dbReference type="ChEBI" id="CHEBI:57527"/>
        <dbReference type="ChEBI" id="CHEBI:57964"/>
        <dbReference type="EC" id="4.2.1.47"/>
    </reaction>
</comment>
<proteinExistence type="inferred from homology"/>